<evidence type="ECO:0000313" key="2">
    <source>
        <dbReference type="EMBL" id="MPC14086.1"/>
    </source>
</evidence>
<evidence type="ECO:0000256" key="1">
    <source>
        <dbReference type="SAM" id="MobiDB-lite"/>
    </source>
</evidence>
<protein>
    <submittedName>
        <fullName evidence="2">Uncharacterized protein</fullName>
    </submittedName>
</protein>
<proteinExistence type="predicted"/>
<dbReference type="Proteomes" id="UP000324222">
    <property type="component" value="Unassembled WGS sequence"/>
</dbReference>
<dbReference type="EMBL" id="VSRR010000327">
    <property type="protein sequence ID" value="MPC14086.1"/>
    <property type="molecule type" value="Genomic_DNA"/>
</dbReference>
<reference evidence="2 3" key="1">
    <citation type="submission" date="2019-05" db="EMBL/GenBank/DDBJ databases">
        <title>Another draft genome of Portunus trituberculatus and its Hox gene families provides insights of decapod evolution.</title>
        <authorList>
            <person name="Jeong J.-H."/>
            <person name="Song I."/>
            <person name="Kim S."/>
            <person name="Choi T."/>
            <person name="Kim D."/>
            <person name="Ryu S."/>
            <person name="Kim W."/>
        </authorList>
    </citation>
    <scope>NUCLEOTIDE SEQUENCE [LARGE SCALE GENOMIC DNA]</scope>
    <source>
        <tissue evidence="2">Muscle</tissue>
    </source>
</reference>
<evidence type="ECO:0000313" key="3">
    <source>
        <dbReference type="Proteomes" id="UP000324222"/>
    </source>
</evidence>
<sequence>MPIKISPSRHQKLTFSHTHPATTTHILSPNTPPTPTTTTTTTSTNTDAATATLVSFLITYTHPLFSSLLPPTRACKFFPPSPLPTARAPRHRKHQ</sequence>
<dbReference type="AlphaFoldDB" id="A0A5B7D0R6"/>
<name>A0A5B7D0R6_PORTR</name>
<feature type="compositionally biased region" description="Polar residues" evidence="1">
    <location>
        <begin position="18"/>
        <end position="27"/>
    </location>
</feature>
<comment type="caution">
    <text evidence="2">The sequence shown here is derived from an EMBL/GenBank/DDBJ whole genome shotgun (WGS) entry which is preliminary data.</text>
</comment>
<organism evidence="2 3">
    <name type="scientific">Portunus trituberculatus</name>
    <name type="common">Swimming crab</name>
    <name type="synonym">Neptunus trituberculatus</name>
    <dbReference type="NCBI Taxonomy" id="210409"/>
    <lineage>
        <taxon>Eukaryota</taxon>
        <taxon>Metazoa</taxon>
        <taxon>Ecdysozoa</taxon>
        <taxon>Arthropoda</taxon>
        <taxon>Crustacea</taxon>
        <taxon>Multicrustacea</taxon>
        <taxon>Malacostraca</taxon>
        <taxon>Eumalacostraca</taxon>
        <taxon>Eucarida</taxon>
        <taxon>Decapoda</taxon>
        <taxon>Pleocyemata</taxon>
        <taxon>Brachyura</taxon>
        <taxon>Eubrachyura</taxon>
        <taxon>Portunoidea</taxon>
        <taxon>Portunidae</taxon>
        <taxon>Portuninae</taxon>
        <taxon>Portunus</taxon>
    </lineage>
</organism>
<feature type="region of interest" description="Disordered" evidence="1">
    <location>
        <begin position="18"/>
        <end position="43"/>
    </location>
</feature>
<gene>
    <name evidence="2" type="ORF">E2C01_006839</name>
</gene>
<keyword evidence="3" id="KW-1185">Reference proteome</keyword>
<accession>A0A5B7D0R6</accession>